<dbReference type="AlphaFoldDB" id="A0A0C3SAD5"/>
<feature type="chain" id="PRO_5002169490" evidence="1">
    <location>
        <begin position="23"/>
        <end position="270"/>
    </location>
</feature>
<dbReference type="Proteomes" id="UP000053257">
    <property type="component" value="Unassembled WGS sequence"/>
</dbReference>
<reference evidence="2 3" key="1">
    <citation type="journal article" date="2014" name="PLoS Genet.">
        <title>Analysis of the Phlebiopsis gigantea genome, transcriptome and secretome provides insight into its pioneer colonization strategies of wood.</title>
        <authorList>
            <person name="Hori C."/>
            <person name="Ishida T."/>
            <person name="Igarashi K."/>
            <person name="Samejima M."/>
            <person name="Suzuki H."/>
            <person name="Master E."/>
            <person name="Ferreira P."/>
            <person name="Ruiz-Duenas F.J."/>
            <person name="Held B."/>
            <person name="Canessa P."/>
            <person name="Larrondo L.F."/>
            <person name="Schmoll M."/>
            <person name="Druzhinina I.S."/>
            <person name="Kubicek C.P."/>
            <person name="Gaskell J.A."/>
            <person name="Kersten P."/>
            <person name="St John F."/>
            <person name="Glasner J."/>
            <person name="Sabat G."/>
            <person name="Splinter BonDurant S."/>
            <person name="Syed K."/>
            <person name="Yadav J."/>
            <person name="Mgbeahuruike A.C."/>
            <person name="Kovalchuk A."/>
            <person name="Asiegbu F.O."/>
            <person name="Lackner G."/>
            <person name="Hoffmeister D."/>
            <person name="Rencoret J."/>
            <person name="Gutierrez A."/>
            <person name="Sun H."/>
            <person name="Lindquist E."/>
            <person name="Barry K."/>
            <person name="Riley R."/>
            <person name="Grigoriev I.V."/>
            <person name="Henrissat B."/>
            <person name="Kues U."/>
            <person name="Berka R.M."/>
            <person name="Martinez A.T."/>
            <person name="Covert S.F."/>
            <person name="Blanchette R.A."/>
            <person name="Cullen D."/>
        </authorList>
    </citation>
    <scope>NUCLEOTIDE SEQUENCE [LARGE SCALE GENOMIC DNA]</scope>
    <source>
        <strain evidence="2 3">11061_1 CR5-6</strain>
    </source>
</reference>
<name>A0A0C3SAD5_PHLG1</name>
<sequence>MSSPLINKLPAEILATIFVVLAEELHTEWCQNHCVHTGAKFEVEFFAWVAPSRPTSQKALLLTVCRQWYDVMKNCPLFWRYVVAERRESTKRQLKLSKEVPLNVYTTLASLQTVSLVNDIHRIQDLIVCTYGGDHHWLKDPESEATAPILRSLSIHHLCNNHRRRLKMTVRAIWHDLDAPQLQRYASHGGQEVFSWADPGTHPALRWKDTLTSFTWLPELHSHNICPSAEALLGVVRHLHHLHTLKAAISIEYPTQPMDPLAARTNTCRA</sequence>
<dbReference type="HOGENOM" id="CLU_1031004_0_0_1"/>
<dbReference type="EMBL" id="KN840470">
    <property type="protein sequence ID" value="KIP09112.1"/>
    <property type="molecule type" value="Genomic_DNA"/>
</dbReference>
<keyword evidence="3" id="KW-1185">Reference proteome</keyword>
<evidence type="ECO:0000313" key="3">
    <source>
        <dbReference type="Proteomes" id="UP000053257"/>
    </source>
</evidence>
<gene>
    <name evidence="2" type="ORF">PHLGIDRAFT_126564</name>
</gene>
<organism evidence="2 3">
    <name type="scientific">Phlebiopsis gigantea (strain 11061_1 CR5-6)</name>
    <name type="common">White-rot fungus</name>
    <name type="synonym">Peniophora gigantea</name>
    <dbReference type="NCBI Taxonomy" id="745531"/>
    <lineage>
        <taxon>Eukaryota</taxon>
        <taxon>Fungi</taxon>
        <taxon>Dikarya</taxon>
        <taxon>Basidiomycota</taxon>
        <taxon>Agaricomycotina</taxon>
        <taxon>Agaricomycetes</taxon>
        <taxon>Polyporales</taxon>
        <taxon>Phanerochaetaceae</taxon>
        <taxon>Phlebiopsis</taxon>
    </lineage>
</organism>
<proteinExistence type="predicted"/>
<feature type="signal peptide" evidence="1">
    <location>
        <begin position="1"/>
        <end position="22"/>
    </location>
</feature>
<keyword evidence="1" id="KW-0732">Signal</keyword>
<protein>
    <submittedName>
        <fullName evidence="2">Uncharacterized protein</fullName>
    </submittedName>
</protein>
<dbReference type="OrthoDB" id="2752753at2759"/>
<evidence type="ECO:0000256" key="1">
    <source>
        <dbReference type="SAM" id="SignalP"/>
    </source>
</evidence>
<accession>A0A0C3SAD5</accession>
<evidence type="ECO:0000313" key="2">
    <source>
        <dbReference type="EMBL" id="KIP09112.1"/>
    </source>
</evidence>